<evidence type="ECO:0000256" key="2">
    <source>
        <dbReference type="SAM" id="Phobius"/>
    </source>
</evidence>
<protein>
    <recommendedName>
        <fullName evidence="3">Ig-like domain-containing protein</fullName>
    </recommendedName>
</protein>
<dbReference type="PANTHER" id="PTHR10075">
    <property type="entry name" value="BASIGIN RELATED"/>
    <property type="match status" value="1"/>
</dbReference>
<dbReference type="InterPro" id="IPR036179">
    <property type="entry name" value="Ig-like_dom_sf"/>
</dbReference>
<evidence type="ECO:0000313" key="5">
    <source>
        <dbReference type="Proteomes" id="UP000694557"/>
    </source>
</evidence>
<dbReference type="Proteomes" id="UP000694557">
    <property type="component" value="Unassembled WGS sequence"/>
</dbReference>
<dbReference type="PANTHER" id="PTHR10075:SF103">
    <property type="entry name" value="ROUNDABOUT HOMOLOG 4"/>
    <property type="match status" value="1"/>
</dbReference>
<dbReference type="FunFam" id="2.60.40.10:FF:000026">
    <property type="entry name" value="roundabout homolog 2 isoform X1"/>
    <property type="match status" value="1"/>
</dbReference>
<feature type="domain" description="Ig-like" evidence="3">
    <location>
        <begin position="33"/>
        <end position="127"/>
    </location>
</feature>
<keyword evidence="1" id="KW-0393">Immunoglobulin domain</keyword>
<reference evidence="4" key="2">
    <citation type="submission" date="2025-09" db="UniProtKB">
        <authorList>
            <consortium name="Ensembl"/>
        </authorList>
    </citation>
    <scope>IDENTIFICATION</scope>
</reference>
<name>A0A8C7JT01_ONCKI</name>
<dbReference type="GO" id="GO:0007411">
    <property type="term" value="P:axon guidance"/>
    <property type="evidence" value="ECO:0007669"/>
    <property type="project" value="TreeGrafter"/>
</dbReference>
<proteinExistence type="predicted"/>
<dbReference type="GO" id="GO:0005886">
    <property type="term" value="C:plasma membrane"/>
    <property type="evidence" value="ECO:0007669"/>
    <property type="project" value="TreeGrafter"/>
</dbReference>
<keyword evidence="2" id="KW-0472">Membrane</keyword>
<dbReference type="SMART" id="SM00408">
    <property type="entry name" value="IGc2"/>
    <property type="match status" value="2"/>
</dbReference>
<dbReference type="SUPFAM" id="SSF48726">
    <property type="entry name" value="Immunoglobulin"/>
    <property type="match status" value="2"/>
</dbReference>
<dbReference type="Ensembl" id="ENSOKIT00005098363.1">
    <property type="protein sequence ID" value="ENSOKIP00005092071.1"/>
    <property type="gene ID" value="ENSOKIG00005040107.1"/>
</dbReference>
<dbReference type="Pfam" id="PF07679">
    <property type="entry name" value="I-set"/>
    <property type="match status" value="1"/>
</dbReference>
<dbReference type="SMART" id="SM00409">
    <property type="entry name" value="IG"/>
    <property type="match status" value="2"/>
</dbReference>
<organism evidence="4 5">
    <name type="scientific">Oncorhynchus kisutch</name>
    <name type="common">Coho salmon</name>
    <name type="synonym">Salmo kisutch</name>
    <dbReference type="NCBI Taxonomy" id="8019"/>
    <lineage>
        <taxon>Eukaryota</taxon>
        <taxon>Metazoa</taxon>
        <taxon>Chordata</taxon>
        <taxon>Craniata</taxon>
        <taxon>Vertebrata</taxon>
        <taxon>Euteleostomi</taxon>
        <taxon>Actinopterygii</taxon>
        <taxon>Neopterygii</taxon>
        <taxon>Teleostei</taxon>
        <taxon>Protacanthopterygii</taxon>
        <taxon>Salmoniformes</taxon>
        <taxon>Salmonidae</taxon>
        <taxon>Salmoninae</taxon>
        <taxon>Oncorhynchus</taxon>
    </lineage>
</organism>
<dbReference type="FunFam" id="2.60.40.10:FF:000840">
    <property type="entry name" value="Roundabout guidance receptor 4"/>
    <property type="match status" value="1"/>
</dbReference>
<dbReference type="Gene3D" id="2.60.40.10">
    <property type="entry name" value="Immunoglobulins"/>
    <property type="match status" value="2"/>
</dbReference>
<dbReference type="InterPro" id="IPR007110">
    <property type="entry name" value="Ig-like_dom"/>
</dbReference>
<dbReference type="GO" id="GO:0070593">
    <property type="term" value="P:dendrite self-avoidance"/>
    <property type="evidence" value="ECO:0007669"/>
    <property type="project" value="TreeGrafter"/>
</dbReference>
<feature type="transmembrane region" description="Helical" evidence="2">
    <location>
        <begin position="236"/>
        <end position="255"/>
    </location>
</feature>
<dbReference type="InterPro" id="IPR013098">
    <property type="entry name" value="Ig_I-set"/>
</dbReference>
<dbReference type="GO" id="GO:0030424">
    <property type="term" value="C:axon"/>
    <property type="evidence" value="ECO:0007669"/>
    <property type="project" value="TreeGrafter"/>
</dbReference>
<reference evidence="4" key="1">
    <citation type="submission" date="2025-08" db="UniProtKB">
        <authorList>
            <consortium name="Ensembl"/>
        </authorList>
    </citation>
    <scope>IDENTIFICATION</scope>
</reference>
<keyword evidence="5" id="KW-1185">Reference proteome</keyword>
<keyword evidence="2" id="KW-0812">Transmembrane</keyword>
<dbReference type="Pfam" id="PF13927">
    <property type="entry name" value="Ig_3"/>
    <property type="match status" value="1"/>
</dbReference>
<evidence type="ECO:0000259" key="3">
    <source>
        <dbReference type="PROSITE" id="PS50835"/>
    </source>
</evidence>
<accession>A0A8C7JT01</accession>
<dbReference type="GO" id="GO:0098632">
    <property type="term" value="F:cell-cell adhesion mediator activity"/>
    <property type="evidence" value="ECO:0007669"/>
    <property type="project" value="TreeGrafter"/>
</dbReference>
<dbReference type="PROSITE" id="PS50835">
    <property type="entry name" value="IG_LIKE"/>
    <property type="match status" value="2"/>
</dbReference>
<dbReference type="GeneTree" id="ENSGT00940000159193"/>
<evidence type="ECO:0000313" key="4">
    <source>
        <dbReference type="Ensembl" id="ENSOKIP00005092071.1"/>
    </source>
</evidence>
<dbReference type="InterPro" id="IPR013783">
    <property type="entry name" value="Ig-like_fold"/>
</dbReference>
<evidence type="ECO:0000256" key="1">
    <source>
        <dbReference type="ARBA" id="ARBA00023319"/>
    </source>
</evidence>
<dbReference type="GO" id="GO:0007156">
    <property type="term" value="P:homophilic cell adhesion via plasma membrane adhesion molecules"/>
    <property type="evidence" value="ECO:0007669"/>
    <property type="project" value="TreeGrafter"/>
</dbReference>
<keyword evidence="2" id="KW-1133">Transmembrane helix</keyword>
<sequence length="269" mass="29344">MTEQVFTRSLVFFATLGNLAGSRLRTDVVEVRPRIVHHPSDVVVKVGSPATLSCRAEGTPEPSIEWLRNGQPLEMDKLDSQSRPIVLSEGSLFFLSVVPGRRSQSHEGVYACMARNRAGKATSRNASLYIAALREDFRVQPCDVEVAVGEVAVMNCSPPVGHPEPNATWRKDGVLINNTNPHYTELNGKLIIAPAQKNDSGVYICVASNTVGVRESRAARLSVLGKMNPDSMYRTILAITFFTILSQAVLCWPGYASTIVAGTVLEMKM</sequence>
<dbReference type="AlphaFoldDB" id="A0A8C7JT01"/>
<feature type="domain" description="Ig-like" evidence="3">
    <location>
        <begin position="135"/>
        <end position="222"/>
    </location>
</feature>
<dbReference type="InterPro" id="IPR003599">
    <property type="entry name" value="Ig_sub"/>
</dbReference>
<dbReference type="InterPro" id="IPR003598">
    <property type="entry name" value="Ig_sub2"/>
</dbReference>